<dbReference type="AlphaFoldDB" id="A0A6D2J4J2"/>
<dbReference type="InterPro" id="IPR006527">
    <property type="entry name" value="F-box-assoc_dom_typ1"/>
</dbReference>
<dbReference type="SUPFAM" id="SSF57850">
    <property type="entry name" value="RING/U-box"/>
    <property type="match status" value="1"/>
</dbReference>
<evidence type="ECO:0000256" key="6">
    <source>
        <dbReference type="ARBA" id="ARBA00022806"/>
    </source>
</evidence>
<keyword evidence="2" id="KW-0479">Metal-binding</keyword>
<evidence type="ECO:0000259" key="13">
    <source>
        <dbReference type="PROSITE" id="PS51194"/>
    </source>
</evidence>
<reference evidence="14" key="1">
    <citation type="submission" date="2020-01" db="EMBL/GenBank/DDBJ databases">
        <authorList>
            <person name="Mishra B."/>
        </authorList>
    </citation>
    <scope>NUCLEOTIDE SEQUENCE [LARGE SCALE GENOMIC DNA]</scope>
</reference>
<dbReference type="PANTHER" id="PTHR45626">
    <property type="entry name" value="TRANSCRIPTION TERMINATION FACTOR 2-RELATED"/>
    <property type="match status" value="1"/>
</dbReference>
<dbReference type="PROSITE" id="PS00518">
    <property type="entry name" value="ZF_RING_1"/>
    <property type="match status" value="1"/>
</dbReference>
<evidence type="ECO:0000259" key="11">
    <source>
        <dbReference type="PROSITE" id="PS50089"/>
    </source>
</evidence>
<dbReference type="EMBL" id="CACVBM020001148">
    <property type="protein sequence ID" value="CAA7034480.1"/>
    <property type="molecule type" value="Genomic_DNA"/>
</dbReference>
<dbReference type="Pfam" id="PF00097">
    <property type="entry name" value="zf-C3HC4"/>
    <property type="match status" value="1"/>
</dbReference>
<dbReference type="Pfam" id="PF00271">
    <property type="entry name" value="Helicase_C"/>
    <property type="match status" value="1"/>
</dbReference>
<dbReference type="PROSITE" id="PS50089">
    <property type="entry name" value="ZF_RING_2"/>
    <property type="match status" value="1"/>
</dbReference>
<evidence type="ECO:0000256" key="5">
    <source>
        <dbReference type="ARBA" id="ARBA00022801"/>
    </source>
</evidence>
<organism evidence="14 15">
    <name type="scientific">Microthlaspi erraticum</name>
    <dbReference type="NCBI Taxonomy" id="1685480"/>
    <lineage>
        <taxon>Eukaryota</taxon>
        <taxon>Viridiplantae</taxon>
        <taxon>Streptophyta</taxon>
        <taxon>Embryophyta</taxon>
        <taxon>Tracheophyta</taxon>
        <taxon>Spermatophyta</taxon>
        <taxon>Magnoliopsida</taxon>
        <taxon>eudicotyledons</taxon>
        <taxon>Gunneridae</taxon>
        <taxon>Pentapetalae</taxon>
        <taxon>rosids</taxon>
        <taxon>malvids</taxon>
        <taxon>Brassicales</taxon>
        <taxon>Brassicaceae</taxon>
        <taxon>Coluteocarpeae</taxon>
        <taxon>Microthlaspi</taxon>
    </lineage>
</organism>
<dbReference type="Pfam" id="PF00176">
    <property type="entry name" value="SNF2-rel_dom"/>
    <property type="match status" value="1"/>
</dbReference>
<protein>
    <recommendedName>
        <fullName evidence="16">RING-type domain-containing protein</fullName>
    </recommendedName>
</protein>
<evidence type="ECO:0000256" key="9">
    <source>
        <dbReference type="PROSITE-ProRule" id="PRU00175"/>
    </source>
</evidence>
<evidence type="ECO:0000256" key="4">
    <source>
        <dbReference type="ARBA" id="ARBA00022771"/>
    </source>
</evidence>
<dbReference type="SUPFAM" id="SSF52540">
    <property type="entry name" value="P-loop containing nucleoside triphosphate hydrolases"/>
    <property type="match status" value="2"/>
</dbReference>
<evidence type="ECO:0000256" key="10">
    <source>
        <dbReference type="SAM" id="MobiDB-lite"/>
    </source>
</evidence>
<dbReference type="InterPro" id="IPR000330">
    <property type="entry name" value="SNF2_N"/>
</dbReference>
<dbReference type="SMART" id="SM00490">
    <property type="entry name" value="HELICc"/>
    <property type="match status" value="1"/>
</dbReference>
<dbReference type="CDD" id="cd18793">
    <property type="entry name" value="SF2_C_SNF"/>
    <property type="match status" value="1"/>
</dbReference>
<dbReference type="GO" id="GO:0006281">
    <property type="term" value="P:DNA repair"/>
    <property type="evidence" value="ECO:0007669"/>
    <property type="project" value="TreeGrafter"/>
</dbReference>
<dbReference type="InterPro" id="IPR027417">
    <property type="entry name" value="P-loop_NTPase"/>
</dbReference>
<dbReference type="InterPro" id="IPR017907">
    <property type="entry name" value="Znf_RING_CS"/>
</dbReference>
<dbReference type="InterPro" id="IPR050628">
    <property type="entry name" value="SNF2_RAD54_helicase_TF"/>
</dbReference>
<dbReference type="GO" id="GO:0008094">
    <property type="term" value="F:ATP-dependent activity, acting on DNA"/>
    <property type="evidence" value="ECO:0007669"/>
    <property type="project" value="TreeGrafter"/>
</dbReference>
<evidence type="ECO:0000313" key="14">
    <source>
        <dbReference type="EMBL" id="CAA7034480.1"/>
    </source>
</evidence>
<feature type="domain" description="Helicase ATP-binding" evidence="12">
    <location>
        <begin position="72"/>
        <end position="271"/>
    </location>
</feature>
<gene>
    <name evidence="14" type="ORF">MERR_LOCUS21715</name>
</gene>
<dbReference type="Gene3D" id="3.40.50.300">
    <property type="entry name" value="P-loop containing nucleotide triphosphate hydrolases"/>
    <property type="match status" value="1"/>
</dbReference>
<evidence type="ECO:0000313" key="15">
    <source>
        <dbReference type="Proteomes" id="UP000467841"/>
    </source>
</evidence>
<name>A0A6D2J4J2_9BRAS</name>
<dbReference type="SMART" id="SM00487">
    <property type="entry name" value="DEXDc"/>
    <property type="match status" value="1"/>
</dbReference>
<comment type="caution">
    <text evidence="14">The sequence shown here is derived from an EMBL/GenBank/DDBJ whole genome shotgun (WGS) entry which is preliminary data.</text>
</comment>
<sequence length="1008" mass="114559">MMDSAVDHNNSSGSDEEAKDDKGSTVNERVIYQAALQDLKQPKTEKDLPPGVLSVPLMRHQKIALEWMRKKEKGKLHCLGGILADDQGLGKTISTIALILFQKLKSQAKHRKPRSRKSGGTLIVCPASVVKQWARELDEKVSDEHKLSVLVYHGSNRTKDPTELAKHDVVVTTYAIVTNEVPQNSLLNFYDEMSRKRGRESDGRSCESGPLARVKWLRVVLDEAQTIKNRKTQVAKACFSLRAKRRWCLSGTPIQNKIDDLYSYFRFLRYHPYAMHTSFCRTIKGPLSKNSLNGYKKLQAVLRGIMLRRTKGTLLDGKPIINLPPKEVNLSKVDFSVEEWSFYRKLEVLSQLEFEKYAAEGSLFENYARILVMLLRLRQACNHPQLLREYTDSDGFRGLTKEAVRNVPRESLIRLLDLLKSSSTICSACSASKPEDPVVTLCGHVFCFECVSENVNGDEKTCPVSTCRAELAPYSVFSESKLRSCIKDYDDHYGKNALRVMLQSEFVSSKTKAVMDILQSHSEQDSLEESPGIKTIVFSQWNGMLDLVEHCFFENGINFRRLDGTMSLSTRDIAVKEFNNDPNVQVMLMSLKAGNLGLNMVSACHVILLDLWWNPTTEDQAIDRAHRIGQTRTVTVTRITTKNTVEDRILALQESKRKMVASALGENHALFEDKLFINNHKSTFRFILSTNSKIYSVSIDPKIVVRELTLDIPGLESKIPNYLVDCDEFLLLCDMDIGTAVWNPWLNQTKLIKPELGFQIDGIGYVNNKNSNTTRIEEKVYKALASYSKGSYPNVETCWKIYDFAPDARENKGHCVDDTTEGEKEPTSHNLGGVPLNGTLYWVAFYDETDSLYHLTKFDFSSEKFLKFCDLPCGINHRRRDALVLRVFKGDRFSLLKQCHVTKKVEIWVTKNKINVEDGDGVVWMNFMTFSIPNFPGLVQYYSKPSYFIDDKKLVVCSCDETGQAWIYVVEGNKLINKVQVDSAVDRWPSHCTYFPSLVPVPRGQREV</sequence>
<dbReference type="CDD" id="cd18008">
    <property type="entry name" value="DEXDc_SHPRH-like"/>
    <property type="match status" value="1"/>
</dbReference>
<accession>A0A6D2J4J2</accession>
<dbReference type="Proteomes" id="UP000467841">
    <property type="component" value="Unassembled WGS sequence"/>
</dbReference>
<dbReference type="PANTHER" id="PTHR45626:SF24">
    <property type="entry name" value="HELICASE-LIKE TRANSCRIPTION FACTOR CHR28-RELATED"/>
    <property type="match status" value="1"/>
</dbReference>
<evidence type="ECO:0008006" key="16">
    <source>
        <dbReference type="Google" id="ProtNLM"/>
    </source>
</evidence>
<evidence type="ECO:0000259" key="12">
    <source>
        <dbReference type="PROSITE" id="PS51192"/>
    </source>
</evidence>
<feature type="domain" description="RING-type" evidence="11">
    <location>
        <begin position="426"/>
        <end position="464"/>
    </location>
</feature>
<keyword evidence="15" id="KW-1185">Reference proteome</keyword>
<dbReference type="InterPro" id="IPR014001">
    <property type="entry name" value="Helicase_ATP-bd"/>
</dbReference>
<evidence type="ECO:0000256" key="3">
    <source>
        <dbReference type="ARBA" id="ARBA00022741"/>
    </source>
</evidence>
<evidence type="ECO:0000256" key="7">
    <source>
        <dbReference type="ARBA" id="ARBA00022833"/>
    </source>
</evidence>
<dbReference type="GO" id="GO:0004386">
    <property type="term" value="F:helicase activity"/>
    <property type="evidence" value="ECO:0007669"/>
    <property type="project" value="UniProtKB-KW"/>
</dbReference>
<proteinExistence type="inferred from homology"/>
<feature type="domain" description="Helicase C-terminal" evidence="13">
    <location>
        <begin position="513"/>
        <end position="676"/>
    </location>
</feature>
<dbReference type="Gene3D" id="3.30.40.10">
    <property type="entry name" value="Zinc/RING finger domain, C3HC4 (zinc finger)"/>
    <property type="match status" value="1"/>
</dbReference>
<evidence type="ECO:0000256" key="2">
    <source>
        <dbReference type="ARBA" id="ARBA00022723"/>
    </source>
</evidence>
<dbReference type="NCBIfam" id="TIGR01640">
    <property type="entry name" value="F_box_assoc_1"/>
    <property type="match status" value="1"/>
</dbReference>
<comment type="similarity">
    <text evidence="1">Belongs to the SNF2/RAD54 helicase family. RAD16 subfamily.</text>
</comment>
<dbReference type="GO" id="GO:0005634">
    <property type="term" value="C:nucleus"/>
    <property type="evidence" value="ECO:0007669"/>
    <property type="project" value="TreeGrafter"/>
</dbReference>
<dbReference type="Gene3D" id="3.40.50.10810">
    <property type="entry name" value="Tandem AAA-ATPase domain"/>
    <property type="match status" value="1"/>
</dbReference>
<dbReference type="PROSITE" id="PS51192">
    <property type="entry name" value="HELICASE_ATP_BIND_1"/>
    <property type="match status" value="1"/>
</dbReference>
<dbReference type="PROSITE" id="PS51194">
    <property type="entry name" value="HELICASE_CTER"/>
    <property type="match status" value="1"/>
</dbReference>
<dbReference type="SMART" id="SM00184">
    <property type="entry name" value="RING"/>
    <property type="match status" value="1"/>
</dbReference>
<dbReference type="FunFam" id="3.40.50.10810:FF:000068">
    <property type="entry name" value="SNF2 domain-containing protein / helicase domain-containing protein / zinc finger protein-like protein"/>
    <property type="match status" value="1"/>
</dbReference>
<dbReference type="InterPro" id="IPR018957">
    <property type="entry name" value="Znf_C3HC4_RING-type"/>
</dbReference>
<dbReference type="Pfam" id="PF07734">
    <property type="entry name" value="FBA_1"/>
    <property type="match status" value="1"/>
</dbReference>
<keyword evidence="6" id="KW-0347">Helicase</keyword>
<evidence type="ECO:0000256" key="8">
    <source>
        <dbReference type="ARBA" id="ARBA00022840"/>
    </source>
</evidence>
<dbReference type="OrthoDB" id="448448at2759"/>
<dbReference type="InterPro" id="IPR017451">
    <property type="entry name" value="F-box-assoc_interact_dom"/>
</dbReference>
<dbReference type="InterPro" id="IPR001841">
    <property type="entry name" value="Znf_RING"/>
</dbReference>
<dbReference type="GO" id="GO:0008270">
    <property type="term" value="F:zinc ion binding"/>
    <property type="evidence" value="ECO:0007669"/>
    <property type="project" value="UniProtKB-KW"/>
</dbReference>
<keyword evidence="3" id="KW-0547">Nucleotide-binding</keyword>
<dbReference type="GO" id="GO:0016787">
    <property type="term" value="F:hydrolase activity"/>
    <property type="evidence" value="ECO:0007669"/>
    <property type="project" value="UniProtKB-KW"/>
</dbReference>
<evidence type="ECO:0000256" key="1">
    <source>
        <dbReference type="ARBA" id="ARBA00008438"/>
    </source>
</evidence>
<keyword evidence="5" id="KW-0378">Hydrolase</keyword>
<dbReference type="GO" id="GO:0005524">
    <property type="term" value="F:ATP binding"/>
    <property type="evidence" value="ECO:0007669"/>
    <property type="project" value="UniProtKB-KW"/>
</dbReference>
<dbReference type="InterPro" id="IPR013083">
    <property type="entry name" value="Znf_RING/FYVE/PHD"/>
</dbReference>
<feature type="region of interest" description="Disordered" evidence="10">
    <location>
        <begin position="1"/>
        <end position="25"/>
    </location>
</feature>
<dbReference type="InterPro" id="IPR001650">
    <property type="entry name" value="Helicase_C-like"/>
</dbReference>
<dbReference type="InterPro" id="IPR049730">
    <property type="entry name" value="SNF2/RAD54-like_C"/>
</dbReference>
<keyword evidence="8" id="KW-0067">ATP-binding</keyword>
<keyword evidence="7" id="KW-0862">Zinc</keyword>
<dbReference type="InterPro" id="IPR038718">
    <property type="entry name" value="SNF2-like_sf"/>
</dbReference>
<keyword evidence="4 9" id="KW-0863">Zinc-finger</keyword>